<gene>
    <name evidence="1" type="ORF">GJW-30_1_00444</name>
</gene>
<dbReference type="PANTHER" id="PTHR40275">
    <property type="entry name" value="SSL7038 PROTEIN"/>
    <property type="match status" value="1"/>
</dbReference>
<name>A0A0S3PPV6_9BRAD</name>
<dbReference type="EMBL" id="AP014946">
    <property type="protein sequence ID" value="BAT57933.1"/>
    <property type="molecule type" value="Genomic_DNA"/>
</dbReference>
<evidence type="ECO:0008006" key="3">
    <source>
        <dbReference type="Google" id="ProtNLM"/>
    </source>
</evidence>
<dbReference type="PANTHER" id="PTHR40275:SF1">
    <property type="entry name" value="SSL7038 PROTEIN"/>
    <property type="match status" value="1"/>
</dbReference>
<dbReference type="InterPro" id="IPR014057">
    <property type="entry name" value="HI1420"/>
</dbReference>
<keyword evidence="2" id="KW-1185">Reference proteome</keyword>
<reference evidence="1 2" key="1">
    <citation type="submission" date="2015-08" db="EMBL/GenBank/DDBJ databases">
        <title>Investigation of the bacterial diversity of lava forest soil.</title>
        <authorList>
            <person name="Lee J.S."/>
        </authorList>
    </citation>
    <scope>NUCLEOTIDE SEQUENCE [LARGE SCALE GENOMIC DNA]</scope>
    <source>
        <strain evidence="1 2">GJW-30</strain>
    </source>
</reference>
<dbReference type="Pfam" id="PF21716">
    <property type="entry name" value="dnstrm_HI1420"/>
    <property type="match status" value="1"/>
</dbReference>
<dbReference type="OrthoDB" id="9798416at2"/>
<dbReference type="AlphaFoldDB" id="A0A0S3PPV6"/>
<dbReference type="Proteomes" id="UP000236884">
    <property type="component" value="Chromosome"/>
</dbReference>
<protein>
    <recommendedName>
        <fullName evidence="3">Addiction module antidote protein</fullName>
    </recommendedName>
</protein>
<proteinExistence type="predicted"/>
<dbReference type="RefSeq" id="WP_096351116.1">
    <property type="nucleotide sequence ID" value="NZ_AP014946.1"/>
</dbReference>
<dbReference type="NCBIfam" id="TIGR02684">
    <property type="entry name" value="dnstrm_HI1420"/>
    <property type="match status" value="1"/>
</dbReference>
<dbReference type="GO" id="GO:0003677">
    <property type="term" value="F:DNA binding"/>
    <property type="evidence" value="ECO:0007669"/>
    <property type="project" value="InterPro"/>
</dbReference>
<dbReference type="KEGG" id="vgo:GJW-30_1_00444"/>
<accession>A0A0S3PPV6</accession>
<sequence length="98" mass="10577">MAKLKTTKFDVQHHLKTIKQQIAYLEAALDEDDATFIAAALGDVAKARGVTAFARETGLSREAIYKAFRPGGNPTIETVNKALRALGLRLKLAPARAA</sequence>
<evidence type="ECO:0000313" key="2">
    <source>
        <dbReference type="Proteomes" id="UP000236884"/>
    </source>
</evidence>
<organism evidence="1 2">
    <name type="scientific">Variibacter gotjawalensis</name>
    <dbReference type="NCBI Taxonomy" id="1333996"/>
    <lineage>
        <taxon>Bacteria</taxon>
        <taxon>Pseudomonadati</taxon>
        <taxon>Pseudomonadota</taxon>
        <taxon>Alphaproteobacteria</taxon>
        <taxon>Hyphomicrobiales</taxon>
        <taxon>Nitrobacteraceae</taxon>
        <taxon>Variibacter</taxon>
    </lineage>
</organism>
<dbReference type="InterPro" id="IPR010982">
    <property type="entry name" value="Lambda_DNA-bd_dom_sf"/>
</dbReference>
<dbReference type="SUPFAM" id="SSF47413">
    <property type="entry name" value="lambda repressor-like DNA-binding domains"/>
    <property type="match status" value="1"/>
</dbReference>
<evidence type="ECO:0000313" key="1">
    <source>
        <dbReference type="EMBL" id="BAT57933.1"/>
    </source>
</evidence>